<feature type="region of interest" description="Disordered" evidence="1">
    <location>
        <begin position="1"/>
        <end position="106"/>
    </location>
</feature>
<proteinExistence type="predicted"/>
<keyword evidence="3" id="KW-1185">Reference proteome</keyword>
<dbReference type="Proteomes" id="UP001202328">
    <property type="component" value="Unassembled WGS sequence"/>
</dbReference>
<feature type="compositionally biased region" description="Polar residues" evidence="1">
    <location>
        <begin position="32"/>
        <end position="44"/>
    </location>
</feature>
<comment type="caution">
    <text evidence="2">The sequence shown here is derived from an EMBL/GenBank/DDBJ whole genome shotgun (WGS) entry which is preliminary data.</text>
</comment>
<accession>A0AAD4T9F7</accession>
<sequence length="144" mass="15539">MRQTTTSSSPSVQISSIPVPSPSPQYDFHIQPSPTSPINSTGTLPDSHIDSHPTSSDHTIPLPDISPSLTTLLSPKPKAPRSHRPTVPNPNPSQITLPPPVVSNEHGMVTRNKDFFNEAGSVCVSEDGEVMAIFFYEMPQQGTE</sequence>
<dbReference type="AlphaFoldDB" id="A0AAD4T9F7"/>
<name>A0AAD4T9F7_9MAGN</name>
<reference evidence="2" key="1">
    <citation type="submission" date="2022-04" db="EMBL/GenBank/DDBJ databases">
        <title>A functionally conserved STORR gene fusion in Papaver species that diverged 16.8 million years ago.</title>
        <authorList>
            <person name="Catania T."/>
        </authorList>
    </citation>
    <scope>NUCLEOTIDE SEQUENCE</scope>
    <source>
        <strain evidence="2">S-188037</strain>
    </source>
</reference>
<feature type="compositionally biased region" description="Pro residues" evidence="1">
    <location>
        <begin position="87"/>
        <end position="101"/>
    </location>
</feature>
<evidence type="ECO:0000313" key="2">
    <source>
        <dbReference type="EMBL" id="KAI3948678.1"/>
    </source>
</evidence>
<organism evidence="2 3">
    <name type="scientific">Papaver atlanticum</name>
    <dbReference type="NCBI Taxonomy" id="357466"/>
    <lineage>
        <taxon>Eukaryota</taxon>
        <taxon>Viridiplantae</taxon>
        <taxon>Streptophyta</taxon>
        <taxon>Embryophyta</taxon>
        <taxon>Tracheophyta</taxon>
        <taxon>Spermatophyta</taxon>
        <taxon>Magnoliopsida</taxon>
        <taxon>Ranunculales</taxon>
        <taxon>Papaveraceae</taxon>
        <taxon>Papaveroideae</taxon>
        <taxon>Papaver</taxon>
    </lineage>
</organism>
<evidence type="ECO:0000313" key="3">
    <source>
        <dbReference type="Proteomes" id="UP001202328"/>
    </source>
</evidence>
<evidence type="ECO:0000256" key="1">
    <source>
        <dbReference type="SAM" id="MobiDB-lite"/>
    </source>
</evidence>
<dbReference type="EMBL" id="JAJJMB010003237">
    <property type="protein sequence ID" value="KAI3948678.1"/>
    <property type="molecule type" value="Genomic_DNA"/>
</dbReference>
<gene>
    <name evidence="2" type="ORF">MKW98_027744</name>
</gene>
<protein>
    <submittedName>
        <fullName evidence="2">Uncharacterized protein</fullName>
    </submittedName>
</protein>
<feature type="compositionally biased region" description="Low complexity" evidence="1">
    <location>
        <begin position="7"/>
        <end position="18"/>
    </location>
</feature>